<organism evidence="2">
    <name type="scientific">hydrocarbon metagenome</name>
    <dbReference type="NCBI Taxonomy" id="938273"/>
    <lineage>
        <taxon>unclassified sequences</taxon>
        <taxon>metagenomes</taxon>
        <taxon>ecological metagenomes</taxon>
    </lineage>
</organism>
<gene>
    <name evidence="2" type="ORF">ASZ90_019070</name>
</gene>
<feature type="transmembrane region" description="Helical" evidence="1">
    <location>
        <begin position="7"/>
        <end position="26"/>
    </location>
</feature>
<comment type="caution">
    <text evidence="2">The sequence shown here is derived from an EMBL/GenBank/DDBJ whole genome shotgun (WGS) entry which is preliminary data.</text>
</comment>
<keyword evidence="1" id="KW-0812">Transmembrane</keyword>
<keyword evidence="1" id="KW-1133">Transmembrane helix</keyword>
<evidence type="ECO:0000313" key="2">
    <source>
        <dbReference type="EMBL" id="KUG03508.1"/>
    </source>
</evidence>
<name>A0A0W8E4E2_9ZZZZ</name>
<protein>
    <submittedName>
        <fullName evidence="2">Uncharacterized protein</fullName>
    </submittedName>
</protein>
<reference evidence="2" key="1">
    <citation type="journal article" date="2015" name="Proc. Natl. Acad. Sci. U.S.A.">
        <title>Networks of energetic and metabolic interactions define dynamics in microbial communities.</title>
        <authorList>
            <person name="Embree M."/>
            <person name="Liu J.K."/>
            <person name="Al-Bassam M.M."/>
            <person name="Zengler K."/>
        </authorList>
    </citation>
    <scope>NUCLEOTIDE SEQUENCE</scope>
</reference>
<proteinExistence type="predicted"/>
<accession>A0A0W8E4E2</accession>
<evidence type="ECO:0000256" key="1">
    <source>
        <dbReference type="SAM" id="Phobius"/>
    </source>
</evidence>
<dbReference type="EMBL" id="LNQE01001878">
    <property type="protein sequence ID" value="KUG03508.1"/>
    <property type="molecule type" value="Genomic_DNA"/>
</dbReference>
<keyword evidence="1" id="KW-0472">Membrane</keyword>
<dbReference type="AlphaFoldDB" id="A0A0W8E4E2"/>
<sequence length="324" mass="38533">MFKRPKAQIIIGLMAAWFLISIYFYFQHLVTVKTDLLFEKMDFGDESIIITELRLDNYQRKPREAWDNLPWYYNTKIPHQILYRFSEAILFYSSPYTKYDDSGFLTVRGMKIGSIDNQEPHKSLDDFRERYNIRIADFEDQPFSRDSRSSATIENNANILHFQHDDVPVSDDIDTIKFVVTDNQTGLYQTLFLHPQWEEHKLSYFSRYSIYPSRNYEPGKTAKTFVNSILDEHRYISEKLLHPKCRKNIDWSILDHELWDSQREDCVLYEGSYQGFHDVFSYYMNFTNSDGADAPITASQKIYLLFQDDTWKVLDVSPLENVRQ</sequence>